<evidence type="ECO:0000259" key="2">
    <source>
        <dbReference type="Pfam" id="PF00589"/>
    </source>
</evidence>
<gene>
    <name evidence="3" type="ORF">RFULGI_LOCUS17234</name>
</gene>
<feature type="domain" description="Tyr recombinase" evidence="2">
    <location>
        <begin position="69"/>
        <end position="162"/>
    </location>
</feature>
<dbReference type="GO" id="GO:0003677">
    <property type="term" value="F:DNA binding"/>
    <property type="evidence" value="ECO:0007669"/>
    <property type="project" value="InterPro"/>
</dbReference>
<dbReference type="Proteomes" id="UP000789396">
    <property type="component" value="Unassembled WGS sequence"/>
</dbReference>
<name>A0A9N9P6Y3_9GLOM</name>
<proteinExistence type="predicted"/>
<evidence type="ECO:0000313" key="3">
    <source>
        <dbReference type="EMBL" id="CAG8795999.1"/>
    </source>
</evidence>
<evidence type="ECO:0000256" key="1">
    <source>
        <dbReference type="ARBA" id="ARBA00023172"/>
    </source>
</evidence>
<protein>
    <submittedName>
        <fullName evidence="3">14110_t:CDS:1</fullName>
    </submittedName>
</protein>
<dbReference type="EMBL" id="CAJVPZ010066291">
    <property type="protein sequence ID" value="CAG8795999.1"/>
    <property type="molecule type" value="Genomic_DNA"/>
</dbReference>
<reference evidence="3" key="1">
    <citation type="submission" date="2021-06" db="EMBL/GenBank/DDBJ databases">
        <authorList>
            <person name="Kallberg Y."/>
            <person name="Tangrot J."/>
            <person name="Rosling A."/>
        </authorList>
    </citation>
    <scope>NUCLEOTIDE SEQUENCE</scope>
    <source>
        <strain evidence="3">IN212</strain>
    </source>
</reference>
<dbReference type="OrthoDB" id="2441335at2759"/>
<dbReference type="Pfam" id="PF00589">
    <property type="entry name" value="Phage_integrase"/>
    <property type="match status" value="1"/>
</dbReference>
<sequence>HGEMRVSQFVFASNGGLQFTKFSQKNDQGGVDGNLDLLTIPVPPDPKGLLGPVHDIKLYIDHRPANFTCEFLHLKINKHSKAIVKGEWYLDSKLGTKTCGNLMKSICNAAGINIQGRDIVNHSGRTTLITSLYQAGVPIITSMSISGHKSESSFRIYSRPSDKQKEEALAFLIGTAGKLPSNK</sequence>
<dbReference type="GO" id="GO:0015074">
    <property type="term" value="P:DNA integration"/>
    <property type="evidence" value="ECO:0007669"/>
    <property type="project" value="InterPro"/>
</dbReference>
<accession>A0A9N9P6Y3</accession>
<dbReference type="AlphaFoldDB" id="A0A9N9P6Y3"/>
<dbReference type="InterPro" id="IPR011010">
    <property type="entry name" value="DNA_brk_join_enz"/>
</dbReference>
<dbReference type="SUPFAM" id="SSF56349">
    <property type="entry name" value="DNA breaking-rejoining enzymes"/>
    <property type="match status" value="1"/>
</dbReference>
<keyword evidence="1" id="KW-0233">DNA recombination</keyword>
<organism evidence="3 4">
    <name type="scientific">Racocetra fulgida</name>
    <dbReference type="NCBI Taxonomy" id="60492"/>
    <lineage>
        <taxon>Eukaryota</taxon>
        <taxon>Fungi</taxon>
        <taxon>Fungi incertae sedis</taxon>
        <taxon>Mucoromycota</taxon>
        <taxon>Glomeromycotina</taxon>
        <taxon>Glomeromycetes</taxon>
        <taxon>Diversisporales</taxon>
        <taxon>Gigasporaceae</taxon>
        <taxon>Racocetra</taxon>
    </lineage>
</organism>
<dbReference type="GO" id="GO:0006310">
    <property type="term" value="P:DNA recombination"/>
    <property type="evidence" value="ECO:0007669"/>
    <property type="project" value="UniProtKB-KW"/>
</dbReference>
<comment type="caution">
    <text evidence="3">The sequence shown here is derived from an EMBL/GenBank/DDBJ whole genome shotgun (WGS) entry which is preliminary data.</text>
</comment>
<evidence type="ECO:0000313" key="4">
    <source>
        <dbReference type="Proteomes" id="UP000789396"/>
    </source>
</evidence>
<feature type="non-terminal residue" evidence="3">
    <location>
        <position position="1"/>
    </location>
</feature>
<dbReference type="InterPro" id="IPR002104">
    <property type="entry name" value="Integrase_catalytic"/>
</dbReference>
<dbReference type="Gene3D" id="1.10.443.10">
    <property type="entry name" value="Intergrase catalytic core"/>
    <property type="match status" value="1"/>
</dbReference>
<feature type="non-terminal residue" evidence="3">
    <location>
        <position position="183"/>
    </location>
</feature>
<dbReference type="InterPro" id="IPR013762">
    <property type="entry name" value="Integrase-like_cat_sf"/>
</dbReference>
<dbReference type="CDD" id="cd00397">
    <property type="entry name" value="DNA_BRE_C"/>
    <property type="match status" value="1"/>
</dbReference>
<keyword evidence="4" id="KW-1185">Reference proteome</keyword>